<evidence type="ECO:0000256" key="1">
    <source>
        <dbReference type="SAM" id="Phobius"/>
    </source>
</evidence>
<dbReference type="Pfam" id="PF07885">
    <property type="entry name" value="Ion_trans_2"/>
    <property type="match status" value="1"/>
</dbReference>
<keyword evidence="1" id="KW-0812">Transmembrane</keyword>
<keyword evidence="4" id="KW-1185">Reference proteome</keyword>
<proteinExistence type="predicted"/>
<dbReference type="PANTHER" id="PTHR47823:SF9">
    <property type="entry name" value="CHROMOSOME UNDETERMINED SCAFFOLD_10, WHOLE GENOME SHOTGUN SEQUENCE"/>
    <property type="match status" value="1"/>
</dbReference>
<protein>
    <recommendedName>
        <fullName evidence="2">Cyclic nucleotide-binding domain-containing protein</fullName>
    </recommendedName>
</protein>
<feature type="domain" description="Cyclic nucleotide-binding" evidence="2">
    <location>
        <begin position="439"/>
        <end position="534"/>
    </location>
</feature>
<dbReference type="PANTHER" id="PTHR47823">
    <property type="entry name" value="ION_TRANS DOMAIN-CONTAINING PROTEIN"/>
    <property type="match status" value="1"/>
</dbReference>
<dbReference type="EMBL" id="CAJJDM010000057">
    <property type="protein sequence ID" value="CAD8076517.1"/>
    <property type="molecule type" value="Genomic_DNA"/>
</dbReference>
<evidence type="ECO:0000259" key="2">
    <source>
        <dbReference type="PROSITE" id="PS50042"/>
    </source>
</evidence>
<reference evidence="3" key="1">
    <citation type="submission" date="2021-01" db="EMBL/GenBank/DDBJ databases">
        <authorList>
            <consortium name="Genoscope - CEA"/>
            <person name="William W."/>
        </authorList>
    </citation>
    <scope>NUCLEOTIDE SEQUENCE</scope>
</reference>
<feature type="transmembrane region" description="Helical" evidence="1">
    <location>
        <begin position="155"/>
        <end position="175"/>
    </location>
</feature>
<keyword evidence="1" id="KW-0472">Membrane</keyword>
<feature type="transmembrane region" description="Helical" evidence="1">
    <location>
        <begin position="262"/>
        <end position="285"/>
    </location>
</feature>
<dbReference type="InterPro" id="IPR013099">
    <property type="entry name" value="K_chnl_dom"/>
</dbReference>
<dbReference type="AlphaFoldDB" id="A0A8S1M8R0"/>
<evidence type="ECO:0000313" key="4">
    <source>
        <dbReference type="Proteomes" id="UP000688137"/>
    </source>
</evidence>
<dbReference type="Pfam" id="PF00027">
    <property type="entry name" value="cNMP_binding"/>
    <property type="match status" value="1"/>
</dbReference>
<keyword evidence="1" id="KW-1133">Transmembrane helix</keyword>
<accession>A0A8S1M8R0</accession>
<name>A0A8S1M8R0_PARPR</name>
<feature type="transmembrane region" description="Helical" evidence="1">
    <location>
        <begin position="315"/>
        <end position="331"/>
    </location>
</feature>
<gene>
    <name evidence="3" type="ORF">PPRIM_AZ9-3.1.T0560178</name>
</gene>
<dbReference type="Proteomes" id="UP000688137">
    <property type="component" value="Unassembled WGS sequence"/>
</dbReference>
<sequence>MITTNRDLISSTTDSAEYSQNIQLSKRKIGNKQFSLSLFALRKQELINKRSSSYYSPNISISKIKPVIDYRSKFQENTKKLIIILSFFQSLSQYSKEQLRQRIEYFKQKKQNILPFYPDQYFIIKWYSFIQLLLFFYAIIFPLQLANQINVDQILIGIDTIFAIDIMMNFITAYIDENYNLVKEFKLIFFNYLKTWMIFDLISLPQYQLQIQQQELQLFKLLRLVKYFIKKPQKNYKGQIFYTTNINDSFSLDNNYYLSEGWIFLLNVILNAFLLIHIFGCIFLFHDNNFNYITSVYWSSQTLFTVGYGDIPQNYQISVIWIIVSIGYYSVKIGDFAKLLMQSNLSNDDNQYYLFDRLALQTKMPEDLKDSVLKYIKTNAQYNQFWDQDIIQMVNEFHKPIQTYFTLSVMLDLCIKIQFFLQDVNHTQNLLKFCKFITYEKNEIIYRKGQISDEIYYLIKGDVRIQSKNKYNILTILQGTIFGEFEALNEQPRFTFAIAQQRSIILIVQYKSFIQCFKQSKIINFEVSQLYARRKQLILQQFKLEKIELKRLKRKNLIIFQENDISPEFNKRKTNENQLQTNQTYHYNFLKKIIGQAKLNKQIVFQRFQFCVNRVIDYLRQIDITPPEDWKDLNEYNTITKVIPLKLLQQRNSLYRQQNRQSNFSMLSFNKKLRLSNYILVRQQEINIQRKIILFSKMQRERFKPLKQIFEKYEYAFNNKSSETNIPNFDNFSSSKIVLLQSKYYQLRITKQNEEIKVNKNIVNSIKKLSQDLSLINDIWLQGSLIKFDLHKYLNQN</sequence>
<evidence type="ECO:0000313" key="3">
    <source>
        <dbReference type="EMBL" id="CAD8076517.1"/>
    </source>
</evidence>
<feature type="transmembrane region" description="Helical" evidence="1">
    <location>
        <begin position="124"/>
        <end position="143"/>
    </location>
</feature>
<dbReference type="OMA" id="QISVIWI"/>
<dbReference type="InterPro" id="IPR000595">
    <property type="entry name" value="cNMP-bd_dom"/>
</dbReference>
<comment type="caution">
    <text evidence="3">The sequence shown here is derived from an EMBL/GenBank/DDBJ whole genome shotgun (WGS) entry which is preliminary data.</text>
</comment>
<dbReference type="PROSITE" id="PS50042">
    <property type="entry name" value="CNMP_BINDING_3"/>
    <property type="match status" value="1"/>
</dbReference>
<organism evidence="3 4">
    <name type="scientific">Paramecium primaurelia</name>
    <dbReference type="NCBI Taxonomy" id="5886"/>
    <lineage>
        <taxon>Eukaryota</taxon>
        <taxon>Sar</taxon>
        <taxon>Alveolata</taxon>
        <taxon>Ciliophora</taxon>
        <taxon>Intramacronucleata</taxon>
        <taxon>Oligohymenophorea</taxon>
        <taxon>Peniculida</taxon>
        <taxon>Parameciidae</taxon>
        <taxon>Paramecium</taxon>
    </lineage>
</organism>
<dbReference type="CDD" id="cd00038">
    <property type="entry name" value="CAP_ED"/>
    <property type="match status" value="1"/>
</dbReference>